<dbReference type="Proteomes" id="UP000214720">
    <property type="component" value="Unassembled WGS sequence"/>
</dbReference>
<protein>
    <submittedName>
        <fullName evidence="1">Uncharacterized protein</fullName>
    </submittedName>
</protein>
<accession>A0A226WQS2</accession>
<organism evidence="1 2">
    <name type="scientific">Caballeronia sordidicola</name>
    <name type="common">Burkholderia sordidicola</name>
    <dbReference type="NCBI Taxonomy" id="196367"/>
    <lineage>
        <taxon>Bacteria</taxon>
        <taxon>Pseudomonadati</taxon>
        <taxon>Pseudomonadota</taxon>
        <taxon>Betaproteobacteria</taxon>
        <taxon>Burkholderiales</taxon>
        <taxon>Burkholderiaceae</taxon>
        <taxon>Caballeronia</taxon>
    </lineage>
</organism>
<evidence type="ECO:0000313" key="1">
    <source>
        <dbReference type="EMBL" id="OXC73137.1"/>
    </source>
</evidence>
<evidence type="ECO:0000313" key="2">
    <source>
        <dbReference type="Proteomes" id="UP000214720"/>
    </source>
</evidence>
<gene>
    <name evidence="1" type="ORF">BSU04_37990</name>
</gene>
<comment type="caution">
    <text evidence="1">The sequence shown here is derived from an EMBL/GenBank/DDBJ whole genome shotgun (WGS) entry which is preliminary data.</text>
</comment>
<reference evidence="2" key="1">
    <citation type="submission" date="2017-01" db="EMBL/GenBank/DDBJ databases">
        <title>Genome Analysis of Deinococcus marmoris KOPRI26562.</title>
        <authorList>
            <person name="Kim J.H."/>
            <person name="Oh H.-M."/>
        </authorList>
    </citation>
    <scope>NUCLEOTIDE SEQUENCE [LARGE SCALE GENOMIC DNA]</scope>
    <source>
        <strain evidence="2">PAMC 26633</strain>
    </source>
</reference>
<dbReference type="AlphaFoldDB" id="A0A226WQS2"/>
<proteinExistence type="predicted"/>
<name>A0A226WQS2_CABSO</name>
<dbReference type="EMBL" id="MTHB01000256">
    <property type="protein sequence ID" value="OXC73137.1"/>
    <property type="molecule type" value="Genomic_DNA"/>
</dbReference>
<sequence>MRAGAIVDRDHIEPVIAFALKLYRQRKVLQVARRLSGTIEGR</sequence>